<evidence type="ECO:0000256" key="1">
    <source>
        <dbReference type="SAM" id="Phobius"/>
    </source>
</evidence>
<protein>
    <recommendedName>
        <fullName evidence="4">Outer membrane lipoprotein-sorting protein</fullName>
    </recommendedName>
</protein>
<feature type="transmembrane region" description="Helical" evidence="1">
    <location>
        <begin position="7"/>
        <end position="29"/>
    </location>
</feature>
<keyword evidence="3" id="KW-1185">Reference proteome</keyword>
<accession>A0ABW3GPE8</accession>
<sequence>MKRLLKVLKIIGIALLSLILILTIAGFIISEKLPEGKQGAEADEFAKNILKELNYQAFQNTKMISWTFAGIHSYEWHKSENYVIVKSDKYKVKLNLDDYSKSEVIESKNSDHEELIKTSIKNFNNDSFWLIAPYKLMEDNVERRIVEEEDGSKSLLVTYTSGGSTPGDSYLWKVDENFRPTSFKMWVSIIPIGGLKAKWKDWVETQSGMIVSTQKTVLGIPINITNLETQR</sequence>
<evidence type="ECO:0000313" key="3">
    <source>
        <dbReference type="Proteomes" id="UP001597049"/>
    </source>
</evidence>
<organism evidence="2 3">
    <name type="scientific">Psychroflexus salinarum</name>
    <dbReference type="NCBI Taxonomy" id="546024"/>
    <lineage>
        <taxon>Bacteria</taxon>
        <taxon>Pseudomonadati</taxon>
        <taxon>Bacteroidota</taxon>
        <taxon>Flavobacteriia</taxon>
        <taxon>Flavobacteriales</taxon>
        <taxon>Flavobacteriaceae</taxon>
        <taxon>Psychroflexus</taxon>
    </lineage>
</organism>
<evidence type="ECO:0000313" key="2">
    <source>
        <dbReference type="EMBL" id="MFD0931025.1"/>
    </source>
</evidence>
<proteinExistence type="predicted"/>
<dbReference type="Proteomes" id="UP001597049">
    <property type="component" value="Unassembled WGS sequence"/>
</dbReference>
<gene>
    <name evidence="2" type="ORF">ACFQ0R_00290</name>
</gene>
<name>A0ABW3GPE8_9FLAO</name>
<keyword evidence="1" id="KW-0472">Membrane</keyword>
<dbReference type="EMBL" id="JBHTIV010000002">
    <property type="protein sequence ID" value="MFD0931025.1"/>
    <property type="molecule type" value="Genomic_DNA"/>
</dbReference>
<keyword evidence="1" id="KW-1133">Transmembrane helix</keyword>
<dbReference type="RefSeq" id="WP_379656367.1">
    <property type="nucleotide sequence ID" value="NZ_JBHTIV010000002.1"/>
</dbReference>
<keyword evidence="1" id="KW-0812">Transmembrane</keyword>
<reference evidence="3" key="1">
    <citation type="journal article" date="2019" name="Int. J. Syst. Evol. Microbiol.">
        <title>The Global Catalogue of Microorganisms (GCM) 10K type strain sequencing project: providing services to taxonomists for standard genome sequencing and annotation.</title>
        <authorList>
            <consortium name="The Broad Institute Genomics Platform"/>
            <consortium name="The Broad Institute Genome Sequencing Center for Infectious Disease"/>
            <person name="Wu L."/>
            <person name="Ma J."/>
        </authorList>
    </citation>
    <scope>NUCLEOTIDE SEQUENCE [LARGE SCALE GENOMIC DNA]</scope>
    <source>
        <strain evidence="3">CCUG 56752</strain>
    </source>
</reference>
<evidence type="ECO:0008006" key="4">
    <source>
        <dbReference type="Google" id="ProtNLM"/>
    </source>
</evidence>
<comment type="caution">
    <text evidence="2">The sequence shown here is derived from an EMBL/GenBank/DDBJ whole genome shotgun (WGS) entry which is preliminary data.</text>
</comment>